<feature type="domain" description="HD-GYP" evidence="4">
    <location>
        <begin position="539"/>
        <end position="726"/>
    </location>
</feature>
<dbReference type="Gene3D" id="1.10.3210.10">
    <property type="entry name" value="Hypothetical protein af1432"/>
    <property type="match status" value="1"/>
</dbReference>
<dbReference type="RefSeq" id="WP_052729723.1">
    <property type="nucleotide sequence ID" value="NZ_CGIH01000032.1"/>
</dbReference>
<evidence type="ECO:0000259" key="1">
    <source>
        <dbReference type="PROSITE" id="PS50112"/>
    </source>
</evidence>
<dbReference type="InterPro" id="IPR013767">
    <property type="entry name" value="PAS_fold"/>
</dbReference>
<dbReference type="SUPFAM" id="SSF55073">
    <property type="entry name" value="Nucleotide cyclase"/>
    <property type="match status" value="1"/>
</dbReference>
<evidence type="ECO:0000313" key="6">
    <source>
        <dbReference type="Proteomes" id="UP000045545"/>
    </source>
</evidence>
<dbReference type="OrthoDB" id="9804747at2"/>
<dbReference type="Gene3D" id="3.30.70.270">
    <property type="match status" value="1"/>
</dbReference>
<dbReference type="CDD" id="cd00130">
    <property type="entry name" value="PAS"/>
    <property type="match status" value="2"/>
</dbReference>
<sequence length="726" mass="82921">MYKSNQNNERLLRQIMDNMSDVVAKTDADLSINYISPSCQKILGYDIEEMLGENIFKNIYSYDYQSGCAAMEELRSGKDEIQLEYKYRHKNGNYLWLETVGAPIFEEGIFKGAVLVSRDITARKKEEGVLRRTGAYYQSLFDSMQEGFALWEIIYDENQFPKDFKFLDVNPTYEKTARVKKNKIIGSLMSEQSYMIEDYWWQLLRKVASSGQPQQYEGYFRSLDAYYEVFAFRPNHRNIACLLVDTTRRRRAELALQNEKEWLSVTLESICEGVIATDADSRVLFLNQVAADILGWSPENAVGQHLGDLLNNVEQMGNCNDAQTIFNERITTQTAEINDNMVCIVRDGKRRFLENNAASIRDQDGQDLGMVMVMRDITAQKQAAEQIHYLSYNDKLTGLYNRAYADMILAQMDDEAYLPLSLIIGDLNELKLTNDVFGHQEGDRLLVKTAQTLKSCCRDSDIVVRWGGDEFLIILPRTSAQAAMRICERISQGCQEADHEPIKLSIALGTATRENMLQEIAEIFSMAEDYMYTKKLLAAKADRSSTLVSLQESLRRYNCEDEARTQRLMALAMEIGKNLKLDKQEIDELVLLAYLRDIGNVGLPQEIFLKAEPLDAQECEKVKKHPEIGYRLARSIPEIHSIAEAILTHHEHWDGSGYPQGLRGEQIPLLARIMSIIDAYDIMTHGSVYKAAVSPEEALEEIRQKSGKQFDPDLADAFINFQQNIV</sequence>
<keyword evidence="6" id="KW-1185">Reference proteome</keyword>
<name>A0A0E4GBY9_9FIRM</name>
<dbReference type="EMBL" id="CGIH01000032">
    <property type="protein sequence ID" value="CFX86294.1"/>
    <property type="molecule type" value="Genomic_DNA"/>
</dbReference>
<dbReference type="PROSITE" id="PS50887">
    <property type="entry name" value="GGDEF"/>
    <property type="match status" value="1"/>
</dbReference>
<dbReference type="InterPro" id="IPR037522">
    <property type="entry name" value="HD_GYP_dom"/>
</dbReference>
<dbReference type="NCBIfam" id="TIGR00254">
    <property type="entry name" value="GGDEF"/>
    <property type="match status" value="1"/>
</dbReference>
<dbReference type="Proteomes" id="UP000045545">
    <property type="component" value="Unassembled WGS sequence"/>
</dbReference>
<dbReference type="SUPFAM" id="SSF55785">
    <property type="entry name" value="PYP-like sensor domain (PAS domain)"/>
    <property type="match status" value="3"/>
</dbReference>
<dbReference type="PANTHER" id="PTHR44757">
    <property type="entry name" value="DIGUANYLATE CYCLASE DGCP"/>
    <property type="match status" value="1"/>
</dbReference>
<dbReference type="NCBIfam" id="TIGR00229">
    <property type="entry name" value="sensory_box"/>
    <property type="match status" value="2"/>
</dbReference>
<dbReference type="Pfam" id="PF00989">
    <property type="entry name" value="PAS"/>
    <property type="match status" value="1"/>
</dbReference>
<evidence type="ECO:0000313" key="5">
    <source>
        <dbReference type="EMBL" id="CFX86294.1"/>
    </source>
</evidence>
<dbReference type="InterPro" id="IPR003607">
    <property type="entry name" value="HD/PDEase_dom"/>
</dbReference>
<feature type="domain" description="GGDEF" evidence="3">
    <location>
        <begin position="418"/>
        <end position="551"/>
    </location>
</feature>
<dbReference type="SMART" id="SM00267">
    <property type="entry name" value="GGDEF"/>
    <property type="match status" value="1"/>
</dbReference>
<dbReference type="AlphaFoldDB" id="A0A0E4GBY9"/>
<proteinExistence type="predicted"/>
<protein>
    <submittedName>
        <fullName evidence="5">Adenylyl cyclase class-3/4/guanylyl cyclase</fullName>
    </submittedName>
</protein>
<dbReference type="InterPro" id="IPR035965">
    <property type="entry name" value="PAS-like_dom_sf"/>
</dbReference>
<dbReference type="InterPro" id="IPR052155">
    <property type="entry name" value="Biofilm_reg_signaling"/>
</dbReference>
<dbReference type="Pfam" id="PF13487">
    <property type="entry name" value="HD_5"/>
    <property type="match status" value="1"/>
</dbReference>
<gene>
    <name evidence="5" type="ORF">2061</name>
</gene>
<dbReference type="CDD" id="cd01949">
    <property type="entry name" value="GGDEF"/>
    <property type="match status" value="1"/>
</dbReference>
<feature type="domain" description="PAS" evidence="1">
    <location>
        <begin position="8"/>
        <end position="60"/>
    </location>
</feature>
<dbReference type="Gene3D" id="3.30.450.20">
    <property type="entry name" value="PAS domain"/>
    <property type="match status" value="3"/>
</dbReference>
<dbReference type="Pfam" id="PF13426">
    <property type="entry name" value="PAS_9"/>
    <property type="match status" value="1"/>
</dbReference>
<dbReference type="InterPro" id="IPR001610">
    <property type="entry name" value="PAC"/>
</dbReference>
<dbReference type="Pfam" id="PF00990">
    <property type="entry name" value="GGDEF"/>
    <property type="match status" value="1"/>
</dbReference>
<evidence type="ECO:0000259" key="3">
    <source>
        <dbReference type="PROSITE" id="PS50887"/>
    </source>
</evidence>
<feature type="domain" description="PAS" evidence="1">
    <location>
        <begin position="259"/>
        <end position="311"/>
    </location>
</feature>
<evidence type="ECO:0000259" key="2">
    <source>
        <dbReference type="PROSITE" id="PS50113"/>
    </source>
</evidence>
<dbReference type="GO" id="GO:0006355">
    <property type="term" value="P:regulation of DNA-templated transcription"/>
    <property type="evidence" value="ECO:0007669"/>
    <property type="project" value="InterPro"/>
</dbReference>
<dbReference type="InterPro" id="IPR029787">
    <property type="entry name" value="Nucleotide_cyclase"/>
</dbReference>
<evidence type="ECO:0000259" key="4">
    <source>
        <dbReference type="PROSITE" id="PS51832"/>
    </source>
</evidence>
<accession>A0A0E4GBY9</accession>
<reference evidence="5 6" key="1">
    <citation type="submission" date="2015-03" db="EMBL/GenBank/DDBJ databases">
        <authorList>
            <person name="Murphy D."/>
        </authorList>
    </citation>
    <scope>NUCLEOTIDE SEQUENCE [LARGE SCALE GENOMIC DNA]</scope>
    <source>
        <strain evidence="5 6">OL-4</strain>
    </source>
</reference>
<feature type="domain" description="PAC" evidence="2">
    <location>
        <begin position="335"/>
        <end position="389"/>
    </location>
</feature>
<dbReference type="InterPro" id="IPR000160">
    <property type="entry name" value="GGDEF_dom"/>
</dbReference>
<dbReference type="STRING" id="690567.2061"/>
<dbReference type="InterPro" id="IPR000700">
    <property type="entry name" value="PAS-assoc_C"/>
</dbReference>
<organism evidence="5 6">
    <name type="scientific">Syntrophomonas zehnderi OL-4</name>
    <dbReference type="NCBI Taxonomy" id="690567"/>
    <lineage>
        <taxon>Bacteria</taxon>
        <taxon>Bacillati</taxon>
        <taxon>Bacillota</taxon>
        <taxon>Clostridia</taxon>
        <taxon>Eubacteriales</taxon>
        <taxon>Syntrophomonadaceae</taxon>
        <taxon>Syntrophomonas</taxon>
    </lineage>
</organism>
<dbReference type="PROSITE" id="PS51832">
    <property type="entry name" value="HD_GYP"/>
    <property type="match status" value="1"/>
</dbReference>
<dbReference type="SMART" id="SM00091">
    <property type="entry name" value="PAS"/>
    <property type="match status" value="2"/>
</dbReference>
<dbReference type="PROSITE" id="PS50113">
    <property type="entry name" value="PAC"/>
    <property type="match status" value="2"/>
</dbReference>
<dbReference type="PANTHER" id="PTHR44757:SF4">
    <property type="entry name" value="DIGUANYLATE CYCLASE DGCE-RELATED"/>
    <property type="match status" value="1"/>
</dbReference>
<feature type="domain" description="PAC" evidence="2">
    <location>
        <begin position="81"/>
        <end position="132"/>
    </location>
</feature>
<dbReference type="SUPFAM" id="SSF109604">
    <property type="entry name" value="HD-domain/PDEase-like"/>
    <property type="match status" value="1"/>
</dbReference>
<dbReference type="PROSITE" id="PS50112">
    <property type="entry name" value="PAS"/>
    <property type="match status" value="2"/>
</dbReference>
<dbReference type="InterPro" id="IPR000014">
    <property type="entry name" value="PAS"/>
</dbReference>
<dbReference type="SMART" id="SM00086">
    <property type="entry name" value="PAC"/>
    <property type="match status" value="2"/>
</dbReference>
<dbReference type="InterPro" id="IPR043128">
    <property type="entry name" value="Rev_trsase/Diguanyl_cyclase"/>
</dbReference>
<dbReference type="CDD" id="cd00077">
    <property type="entry name" value="HDc"/>
    <property type="match status" value="1"/>
</dbReference>